<evidence type="ECO:0000313" key="2">
    <source>
        <dbReference type="Proteomes" id="UP000494163"/>
    </source>
</evidence>
<evidence type="ECO:0000313" key="1">
    <source>
        <dbReference type="EMBL" id="ALC43056.1"/>
    </source>
</evidence>
<dbReference type="Proteomes" id="UP000494163">
    <property type="component" value="Chromosome 3L"/>
</dbReference>
<dbReference type="InterPro" id="IPR007970">
    <property type="entry name" value="DUF733"/>
</dbReference>
<dbReference type="OrthoDB" id="7849330at2759"/>
<proteinExistence type="predicted"/>
<organism evidence="1 2">
    <name type="scientific">Drosophila busckii</name>
    <name type="common">Fruit fly</name>
    <dbReference type="NCBI Taxonomy" id="30019"/>
    <lineage>
        <taxon>Eukaryota</taxon>
        <taxon>Metazoa</taxon>
        <taxon>Ecdysozoa</taxon>
        <taxon>Arthropoda</taxon>
        <taxon>Hexapoda</taxon>
        <taxon>Insecta</taxon>
        <taxon>Pterygota</taxon>
        <taxon>Neoptera</taxon>
        <taxon>Endopterygota</taxon>
        <taxon>Diptera</taxon>
        <taxon>Brachycera</taxon>
        <taxon>Muscomorpha</taxon>
        <taxon>Ephydroidea</taxon>
        <taxon>Drosophilidae</taxon>
        <taxon>Drosophila</taxon>
    </lineage>
</organism>
<keyword evidence="2" id="KW-1185">Reference proteome</keyword>
<dbReference type="AlphaFoldDB" id="A0A0M5JAX1"/>
<dbReference type="Pfam" id="PF05306">
    <property type="entry name" value="DUF733"/>
    <property type="match status" value="1"/>
</dbReference>
<protein>
    <submittedName>
        <fullName evidence="1">CG13711</fullName>
    </submittedName>
</protein>
<name>A0A0M5JAX1_DROBS</name>
<reference evidence="1 2" key="1">
    <citation type="submission" date="2015-08" db="EMBL/GenBank/DDBJ databases">
        <title>Ancestral chromatin configuration constrains chromatin evolution on differentiating sex chromosomes in Drosophila.</title>
        <authorList>
            <person name="Zhou Q."/>
            <person name="Bachtrog D."/>
        </authorList>
    </citation>
    <scope>NUCLEOTIDE SEQUENCE [LARGE SCALE GENOMIC DNA]</scope>
    <source>
        <tissue evidence="1">Whole larvae</tissue>
    </source>
</reference>
<dbReference type="EMBL" id="CP012525">
    <property type="protein sequence ID" value="ALC43056.1"/>
    <property type="molecule type" value="Genomic_DNA"/>
</dbReference>
<sequence>QHQYSKHLNMSTYQQLNKQSNNQEQQQQQPFNVGYHLFWYRQQLTRRNVEYMRLSKAKYFITETLLAKTVRNLKACSMDELRTVNNQIVFKHKLKHQIYRLRKLQSLGIKNANPHMQSTEL</sequence>
<feature type="non-terminal residue" evidence="1">
    <location>
        <position position="1"/>
    </location>
</feature>
<accession>A0A0M5JAX1</accession>
<dbReference type="OMA" id="IKNANPH"/>
<gene>
    <name evidence="1" type="ORF">Dbus_chr3Lg222</name>
</gene>